<organism evidence="1 2">
    <name type="scientific">Populus trichocarpa</name>
    <name type="common">Western balsam poplar</name>
    <name type="synonym">Populus balsamifera subsp. trichocarpa</name>
    <dbReference type="NCBI Taxonomy" id="3694"/>
    <lineage>
        <taxon>Eukaryota</taxon>
        <taxon>Viridiplantae</taxon>
        <taxon>Streptophyta</taxon>
        <taxon>Embryophyta</taxon>
        <taxon>Tracheophyta</taxon>
        <taxon>Spermatophyta</taxon>
        <taxon>Magnoliopsida</taxon>
        <taxon>eudicotyledons</taxon>
        <taxon>Gunneridae</taxon>
        <taxon>Pentapetalae</taxon>
        <taxon>rosids</taxon>
        <taxon>fabids</taxon>
        <taxon>Malpighiales</taxon>
        <taxon>Salicaceae</taxon>
        <taxon>Saliceae</taxon>
        <taxon>Populus</taxon>
    </lineage>
</organism>
<gene>
    <name evidence="1" type="ORF">POPTR_005G037201v4</name>
</gene>
<protein>
    <submittedName>
        <fullName evidence="1">Uncharacterized protein</fullName>
    </submittedName>
</protein>
<dbReference type="Proteomes" id="UP000006729">
    <property type="component" value="Chromosome 5"/>
</dbReference>
<reference evidence="1 2" key="1">
    <citation type="journal article" date="2006" name="Science">
        <title>The genome of black cottonwood, Populus trichocarpa (Torr. &amp; Gray).</title>
        <authorList>
            <person name="Tuskan G.A."/>
            <person name="Difazio S."/>
            <person name="Jansson S."/>
            <person name="Bohlmann J."/>
            <person name="Grigoriev I."/>
            <person name="Hellsten U."/>
            <person name="Putnam N."/>
            <person name="Ralph S."/>
            <person name="Rombauts S."/>
            <person name="Salamov A."/>
            <person name="Schein J."/>
            <person name="Sterck L."/>
            <person name="Aerts A."/>
            <person name="Bhalerao R.R."/>
            <person name="Bhalerao R.P."/>
            <person name="Blaudez D."/>
            <person name="Boerjan W."/>
            <person name="Brun A."/>
            <person name="Brunner A."/>
            <person name="Busov V."/>
            <person name="Campbell M."/>
            <person name="Carlson J."/>
            <person name="Chalot M."/>
            <person name="Chapman J."/>
            <person name="Chen G.L."/>
            <person name="Cooper D."/>
            <person name="Coutinho P.M."/>
            <person name="Couturier J."/>
            <person name="Covert S."/>
            <person name="Cronk Q."/>
            <person name="Cunningham R."/>
            <person name="Davis J."/>
            <person name="Degroeve S."/>
            <person name="Dejardin A."/>
            <person name="Depamphilis C."/>
            <person name="Detter J."/>
            <person name="Dirks B."/>
            <person name="Dubchak I."/>
            <person name="Duplessis S."/>
            <person name="Ehlting J."/>
            <person name="Ellis B."/>
            <person name="Gendler K."/>
            <person name="Goodstein D."/>
            <person name="Gribskov M."/>
            <person name="Grimwood J."/>
            <person name="Groover A."/>
            <person name="Gunter L."/>
            <person name="Hamberger B."/>
            <person name="Heinze B."/>
            <person name="Helariutta Y."/>
            <person name="Henrissat B."/>
            <person name="Holligan D."/>
            <person name="Holt R."/>
            <person name="Huang W."/>
            <person name="Islam-Faridi N."/>
            <person name="Jones S."/>
            <person name="Jones-Rhoades M."/>
            <person name="Jorgensen R."/>
            <person name="Joshi C."/>
            <person name="Kangasjarvi J."/>
            <person name="Karlsson J."/>
            <person name="Kelleher C."/>
            <person name="Kirkpatrick R."/>
            <person name="Kirst M."/>
            <person name="Kohler A."/>
            <person name="Kalluri U."/>
            <person name="Larimer F."/>
            <person name="Leebens-Mack J."/>
            <person name="Leple J.C."/>
            <person name="Locascio P."/>
            <person name="Lou Y."/>
            <person name="Lucas S."/>
            <person name="Martin F."/>
            <person name="Montanini B."/>
            <person name="Napoli C."/>
            <person name="Nelson D.R."/>
            <person name="Nelson C."/>
            <person name="Nieminen K."/>
            <person name="Nilsson O."/>
            <person name="Pereda V."/>
            <person name="Peter G."/>
            <person name="Philippe R."/>
            <person name="Pilate G."/>
            <person name="Poliakov A."/>
            <person name="Razumovskaya J."/>
            <person name="Richardson P."/>
            <person name="Rinaldi C."/>
            <person name="Ritland K."/>
            <person name="Rouze P."/>
            <person name="Ryaboy D."/>
            <person name="Schmutz J."/>
            <person name="Schrader J."/>
            <person name="Segerman B."/>
            <person name="Shin H."/>
            <person name="Siddiqui A."/>
            <person name="Sterky F."/>
            <person name="Terry A."/>
            <person name="Tsai C.J."/>
            <person name="Uberbacher E."/>
            <person name="Unneberg P."/>
            <person name="Vahala J."/>
            <person name="Wall K."/>
            <person name="Wessler S."/>
            <person name="Yang G."/>
            <person name="Yin T."/>
            <person name="Douglas C."/>
            <person name="Marra M."/>
            <person name="Sandberg G."/>
            <person name="Van de Peer Y."/>
            <person name="Rokhsar D."/>
        </authorList>
    </citation>
    <scope>NUCLEOTIDE SEQUENCE [LARGE SCALE GENOMIC DNA]</scope>
    <source>
        <strain evidence="2">cv. Nisqually</strain>
    </source>
</reference>
<evidence type="ECO:0000313" key="2">
    <source>
        <dbReference type="Proteomes" id="UP000006729"/>
    </source>
</evidence>
<accession>A0ACC0SXJ1</accession>
<dbReference type="EMBL" id="CM009294">
    <property type="protein sequence ID" value="KAI9393986.1"/>
    <property type="molecule type" value="Genomic_DNA"/>
</dbReference>
<keyword evidence="2" id="KW-1185">Reference proteome</keyword>
<sequence length="522" mass="59026">MMLELIGFAILLLSIFLIFTNRPRHACFPPGPRSLPIIGHLHLLGPLIHHSFRDISSRYGPLIFLRLGSAPCVVASSPELAKEFLKIHDVIFSSREMDSRAIKLLTYNSSFAFAPYGPLWKFLKRLSTFELLSSRALNHFQPIRKIELQQFLQNLLTKSKISESVNVTQELLNLSNNIISQMMLSIRCSGSDSQGEDAKTLAREVTQIFGEFNVSDFIWLCRNFDFQGSRKKSEDVHTRFDALLDNIITNRELERKQSGGKVQARDLLDMMLDTLEAQNSEIEFTRDHIKALVLDFLTAGTDTTAASTEWALAELINHPKILEKARQEIDAVVGNKRLVEESDFPNLPYLQAIFKETFRLHPPIPMISRKSTQECKINGYTIPANSLLFVNMWSIGRDSKYWTNPSEFEPERFLKPNGDMCNESASVDFKGQHYQLLPFGTGRRSCPGLALAMQELSTTLPAMIQCFEWKVAGSQGEKINGNVAVDMTERPGLTVPRAHDLVCIPVPRQPDIIQAFIKSGLR</sequence>
<comment type="caution">
    <text evidence="1">The sequence shown here is derived from an EMBL/GenBank/DDBJ whole genome shotgun (WGS) entry which is preliminary data.</text>
</comment>
<name>A0ACC0SXJ1_POPTR</name>
<proteinExistence type="predicted"/>
<evidence type="ECO:0000313" key="1">
    <source>
        <dbReference type="EMBL" id="KAI9393986.1"/>
    </source>
</evidence>